<keyword evidence="1" id="KW-0472">Membrane</keyword>
<dbReference type="AlphaFoldDB" id="A0A7L9QC35"/>
<sequence length="156" mass="16235">MSIQDFVNQFVFFCFFALILFAAMSDAASYRIPNLISIGLLALFPIHVWASPTPVDWISALLVAAAGFAVGFVLFARGLVGGGDVKLLSATMLWAGATLVASQLIIMALVGGALSVAAIAIHYFRRRTADAAAPKVPYGIAIAAGAGYAGMKLLIG</sequence>
<evidence type="ECO:0000256" key="1">
    <source>
        <dbReference type="SAM" id="Phobius"/>
    </source>
</evidence>
<feature type="transmembrane region" description="Helical" evidence="1">
    <location>
        <begin position="92"/>
        <end position="124"/>
    </location>
</feature>
<proteinExistence type="predicted"/>
<dbReference type="Pfam" id="PF01478">
    <property type="entry name" value="Peptidase_A24"/>
    <property type="match status" value="1"/>
</dbReference>
<organism evidence="3">
    <name type="scientific">uncultured organism</name>
    <dbReference type="NCBI Taxonomy" id="155900"/>
    <lineage>
        <taxon>unclassified sequences</taxon>
        <taxon>environmental samples</taxon>
    </lineage>
</organism>
<keyword evidence="1" id="KW-0812">Transmembrane</keyword>
<reference evidence="3" key="1">
    <citation type="submission" date="2020-09" db="EMBL/GenBank/DDBJ databases">
        <title>A new high-throughput screening method to detect antimicrobial volatiles from metagenomic clone libraries.</title>
        <authorList>
            <person name="Stocker F."/>
            <person name="Obermeier M."/>
            <person name="Resch K."/>
            <person name="Berg G."/>
            <person name="Mueller Bogota C.A."/>
        </authorList>
    </citation>
    <scope>NUCLEOTIDE SEQUENCE</scope>
</reference>
<protein>
    <recommendedName>
        <fullName evidence="2">Prepilin type IV endopeptidase peptidase domain-containing protein</fullName>
    </recommendedName>
</protein>
<dbReference type="Gene3D" id="1.20.120.1220">
    <property type="match status" value="1"/>
</dbReference>
<name>A0A7L9QC35_9ZZZZ</name>
<feature type="transmembrane region" description="Helical" evidence="1">
    <location>
        <begin position="6"/>
        <end position="25"/>
    </location>
</feature>
<feature type="domain" description="Prepilin type IV endopeptidase peptidase" evidence="2">
    <location>
        <begin position="14"/>
        <end position="115"/>
    </location>
</feature>
<keyword evidence="1" id="KW-1133">Transmembrane helix</keyword>
<feature type="transmembrane region" description="Helical" evidence="1">
    <location>
        <begin position="57"/>
        <end position="80"/>
    </location>
</feature>
<evidence type="ECO:0000259" key="2">
    <source>
        <dbReference type="Pfam" id="PF01478"/>
    </source>
</evidence>
<dbReference type="GO" id="GO:0016020">
    <property type="term" value="C:membrane"/>
    <property type="evidence" value="ECO:0007669"/>
    <property type="project" value="InterPro"/>
</dbReference>
<feature type="transmembrane region" description="Helical" evidence="1">
    <location>
        <begin position="32"/>
        <end position="51"/>
    </location>
</feature>
<accession>A0A7L9QC35</accession>
<dbReference type="EMBL" id="MW000468">
    <property type="protein sequence ID" value="QOL00406.1"/>
    <property type="molecule type" value="Genomic_DNA"/>
</dbReference>
<evidence type="ECO:0000313" key="3">
    <source>
        <dbReference type="EMBL" id="QOL00406.1"/>
    </source>
</evidence>
<dbReference type="InterPro" id="IPR000045">
    <property type="entry name" value="Prepilin_IV_endopep_pep"/>
</dbReference>
<dbReference type="GO" id="GO:0004190">
    <property type="term" value="F:aspartic-type endopeptidase activity"/>
    <property type="evidence" value="ECO:0007669"/>
    <property type="project" value="InterPro"/>
</dbReference>